<dbReference type="EMBL" id="JARWAK010000020">
    <property type="protein sequence ID" value="MDR5868477.1"/>
    <property type="molecule type" value="Genomic_DNA"/>
</dbReference>
<dbReference type="InterPro" id="IPR041215">
    <property type="entry name" value="FlgO_dom"/>
</dbReference>
<evidence type="ECO:0000256" key="1">
    <source>
        <dbReference type="SAM" id="SignalP"/>
    </source>
</evidence>
<dbReference type="PROSITE" id="PS51257">
    <property type="entry name" value="PROKAR_LIPOPROTEIN"/>
    <property type="match status" value="1"/>
</dbReference>
<keyword evidence="1" id="KW-0732">Signal</keyword>
<feature type="signal peptide" evidence="1">
    <location>
        <begin position="1"/>
        <end position="33"/>
    </location>
</feature>
<organism evidence="3 4">
    <name type="scientific">Halomonas koreensis</name>
    <dbReference type="NCBI Taxonomy" id="245385"/>
    <lineage>
        <taxon>Bacteria</taxon>
        <taxon>Pseudomonadati</taxon>
        <taxon>Pseudomonadota</taxon>
        <taxon>Gammaproteobacteria</taxon>
        <taxon>Oceanospirillales</taxon>
        <taxon>Halomonadaceae</taxon>
        <taxon>Halomonas</taxon>
    </lineage>
</organism>
<keyword evidence="4" id="KW-1185">Reference proteome</keyword>
<proteinExistence type="predicted"/>
<evidence type="ECO:0000313" key="3">
    <source>
        <dbReference type="EMBL" id="MDR5868477.1"/>
    </source>
</evidence>
<accession>A0ABU1G6A7</accession>
<feature type="domain" description="FlgO" evidence="2">
    <location>
        <begin position="51"/>
        <end position="178"/>
    </location>
</feature>
<sequence>MTPLLRSLFRPALPLAAALSLTLGGCAGLPGMAADDPADRDRARLDEAIEAAAAEMVEARPALAEAGPLIAASFADIDALGRSSTLGRMATEIAAAALTRAGLEVREVRMRGSLFIEEGTGELMLSRQVQRLSADQGADAILVGTYARGQDSLYLTMRVIRARDAMVLGASSLRLPLDNDLRAMLGGW</sequence>
<feature type="chain" id="PRO_5045331115" evidence="1">
    <location>
        <begin position="34"/>
        <end position="188"/>
    </location>
</feature>
<dbReference type="RefSeq" id="WP_309654052.1">
    <property type="nucleotide sequence ID" value="NZ_JARWAK010000020.1"/>
</dbReference>
<dbReference type="Pfam" id="PF17680">
    <property type="entry name" value="FlgO"/>
    <property type="match status" value="1"/>
</dbReference>
<comment type="caution">
    <text evidence="3">The sequence shown here is derived from an EMBL/GenBank/DDBJ whole genome shotgun (WGS) entry which is preliminary data.</text>
</comment>
<dbReference type="Proteomes" id="UP001264519">
    <property type="component" value="Unassembled WGS sequence"/>
</dbReference>
<evidence type="ECO:0000313" key="4">
    <source>
        <dbReference type="Proteomes" id="UP001264519"/>
    </source>
</evidence>
<gene>
    <name evidence="3" type="ORF">QC818_16955</name>
</gene>
<evidence type="ECO:0000259" key="2">
    <source>
        <dbReference type="Pfam" id="PF17680"/>
    </source>
</evidence>
<name>A0ABU1G6A7_9GAMM</name>
<reference evidence="3 4" key="1">
    <citation type="submission" date="2023-04" db="EMBL/GenBank/DDBJ databases">
        <title>A long-awaited taxogenomic arrangement of the family Halomonadaceae.</title>
        <authorList>
            <person name="De La Haba R."/>
            <person name="Chuvochina M."/>
            <person name="Wittouck S."/>
            <person name="Arahal D.R."/>
            <person name="Sanchez-Porro C."/>
            <person name="Hugenholtz P."/>
            <person name="Ventosa A."/>
        </authorList>
    </citation>
    <scope>NUCLEOTIDE SEQUENCE [LARGE SCALE GENOMIC DNA]</scope>
    <source>
        <strain evidence="3 4">DSM 23530</strain>
    </source>
</reference>
<protein>
    <submittedName>
        <fullName evidence="3">FlgO family outer membrane protein</fullName>
    </submittedName>
</protein>